<dbReference type="InterPro" id="IPR001789">
    <property type="entry name" value="Sig_transdc_resp-reg_receiver"/>
</dbReference>
<evidence type="ECO:0000256" key="6">
    <source>
        <dbReference type="SAM" id="Phobius"/>
    </source>
</evidence>
<dbReference type="AlphaFoldDB" id="L8JG83"/>
<dbReference type="InterPro" id="IPR005467">
    <property type="entry name" value="His_kinase_dom"/>
</dbReference>
<evidence type="ECO:0000256" key="2">
    <source>
        <dbReference type="ARBA" id="ARBA00012438"/>
    </source>
</evidence>
<keyword evidence="6" id="KW-0472">Membrane</keyword>
<name>L8JG83_9GAMM</name>
<keyword evidence="6" id="KW-0812">Transmembrane</keyword>
<feature type="modified residue" description="4-aspartylphosphate" evidence="5">
    <location>
        <position position="571"/>
    </location>
</feature>
<keyword evidence="6" id="KW-1133">Transmembrane helix</keyword>
<dbReference type="CDD" id="cd16922">
    <property type="entry name" value="HATPase_EvgS-ArcB-TorS-like"/>
    <property type="match status" value="1"/>
</dbReference>
<dbReference type="SUPFAM" id="SSF47384">
    <property type="entry name" value="Homodimeric domain of signal transducing histidine kinase"/>
    <property type="match status" value="1"/>
</dbReference>
<comment type="caution">
    <text evidence="9">The sequence shown here is derived from an EMBL/GenBank/DDBJ whole genome shotgun (WGS) entry which is preliminary data.</text>
</comment>
<dbReference type="CDD" id="cd17546">
    <property type="entry name" value="REC_hyHK_CKI1_RcsC-like"/>
    <property type="match status" value="1"/>
</dbReference>
<evidence type="ECO:0000256" key="4">
    <source>
        <dbReference type="ARBA" id="ARBA00023012"/>
    </source>
</evidence>
<dbReference type="Gene3D" id="3.40.50.2300">
    <property type="match status" value="1"/>
</dbReference>
<comment type="catalytic activity">
    <reaction evidence="1">
        <text>ATP + protein L-histidine = ADP + protein N-phospho-L-histidine.</text>
        <dbReference type="EC" id="2.7.13.3"/>
    </reaction>
</comment>
<evidence type="ECO:0000313" key="9">
    <source>
        <dbReference type="EMBL" id="ELR67825.1"/>
    </source>
</evidence>
<feature type="transmembrane region" description="Helical" evidence="6">
    <location>
        <begin position="33"/>
        <end position="53"/>
    </location>
</feature>
<gene>
    <name evidence="9" type="ORF">C942_00132</name>
</gene>
<dbReference type="Pfam" id="PF02518">
    <property type="entry name" value="HATPase_c"/>
    <property type="match status" value="1"/>
</dbReference>
<dbReference type="RefSeq" id="WP_007461300.1">
    <property type="nucleotide sequence ID" value="NZ_AMZO01000001.1"/>
</dbReference>
<organism evidence="9 10">
    <name type="scientific">Photobacterium marinum</name>
    <dbReference type="NCBI Taxonomy" id="1056511"/>
    <lineage>
        <taxon>Bacteria</taxon>
        <taxon>Pseudomonadati</taxon>
        <taxon>Pseudomonadota</taxon>
        <taxon>Gammaproteobacteria</taxon>
        <taxon>Vibrionales</taxon>
        <taxon>Vibrionaceae</taxon>
        <taxon>Photobacterium</taxon>
    </lineage>
</organism>
<dbReference type="PROSITE" id="PS50109">
    <property type="entry name" value="HIS_KIN"/>
    <property type="match status" value="1"/>
</dbReference>
<dbReference type="GO" id="GO:0000155">
    <property type="term" value="F:phosphorelay sensor kinase activity"/>
    <property type="evidence" value="ECO:0007669"/>
    <property type="project" value="InterPro"/>
</dbReference>
<dbReference type="Proteomes" id="UP000011134">
    <property type="component" value="Unassembled WGS sequence"/>
</dbReference>
<evidence type="ECO:0000256" key="1">
    <source>
        <dbReference type="ARBA" id="ARBA00000085"/>
    </source>
</evidence>
<dbReference type="SMART" id="SM00387">
    <property type="entry name" value="HATPase_c"/>
    <property type="match status" value="1"/>
</dbReference>
<dbReference type="PANTHER" id="PTHR45339">
    <property type="entry name" value="HYBRID SIGNAL TRANSDUCTION HISTIDINE KINASE J"/>
    <property type="match status" value="1"/>
</dbReference>
<dbReference type="InterPro" id="IPR004358">
    <property type="entry name" value="Sig_transdc_His_kin-like_C"/>
</dbReference>
<evidence type="ECO:0000256" key="5">
    <source>
        <dbReference type="PROSITE-ProRule" id="PRU00169"/>
    </source>
</evidence>
<dbReference type="Pfam" id="PF00072">
    <property type="entry name" value="Response_reg"/>
    <property type="match status" value="1"/>
</dbReference>
<dbReference type="Gene3D" id="1.10.287.130">
    <property type="match status" value="1"/>
</dbReference>
<dbReference type="PATRIC" id="fig|1056511.3.peg.133"/>
<dbReference type="SUPFAM" id="SSF55874">
    <property type="entry name" value="ATPase domain of HSP90 chaperone/DNA topoisomerase II/histidine kinase"/>
    <property type="match status" value="1"/>
</dbReference>
<dbReference type="InterPro" id="IPR003594">
    <property type="entry name" value="HATPase_dom"/>
</dbReference>
<dbReference type="InterPro" id="IPR011006">
    <property type="entry name" value="CheY-like_superfamily"/>
</dbReference>
<proteinExistence type="predicted"/>
<feature type="transmembrane region" description="Helical" evidence="6">
    <location>
        <begin position="175"/>
        <end position="194"/>
    </location>
</feature>
<evidence type="ECO:0000313" key="10">
    <source>
        <dbReference type="Proteomes" id="UP000011134"/>
    </source>
</evidence>
<reference evidence="9 10" key="1">
    <citation type="submission" date="2012-12" db="EMBL/GenBank/DDBJ databases">
        <title>Genome Assembly of Photobacterium sp. AK15.</title>
        <authorList>
            <person name="Khatri I."/>
            <person name="Vaidya B."/>
            <person name="Srinivas T.N.R."/>
            <person name="Subramanian S."/>
            <person name="Pinnaka A."/>
        </authorList>
    </citation>
    <scope>NUCLEOTIDE SEQUENCE [LARGE SCALE GENOMIC DNA]</scope>
    <source>
        <strain evidence="9 10">AK15</strain>
    </source>
</reference>
<evidence type="ECO:0000259" key="8">
    <source>
        <dbReference type="PROSITE" id="PS50110"/>
    </source>
</evidence>
<feature type="domain" description="Response regulatory" evidence="8">
    <location>
        <begin position="521"/>
        <end position="638"/>
    </location>
</feature>
<dbReference type="InterPro" id="IPR003661">
    <property type="entry name" value="HisK_dim/P_dom"/>
</dbReference>
<dbReference type="SUPFAM" id="SSF52172">
    <property type="entry name" value="CheY-like"/>
    <property type="match status" value="1"/>
</dbReference>
<dbReference type="CDD" id="cd00082">
    <property type="entry name" value="HisKA"/>
    <property type="match status" value="1"/>
</dbReference>
<evidence type="ECO:0000256" key="3">
    <source>
        <dbReference type="ARBA" id="ARBA00022553"/>
    </source>
</evidence>
<dbReference type="PANTHER" id="PTHR45339:SF1">
    <property type="entry name" value="HYBRID SIGNAL TRANSDUCTION HISTIDINE KINASE J"/>
    <property type="match status" value="1"/>
</dbReference>
<dbReference type="InterPro" id="IPR036097">
    <property type="entry name" value="HisK_dim/P_sf"/>
</dbReference>
<accession>L8JG83</accession>
<dbReference type="Pfam" id="PF00512">
    <property type="entry name" value="HisKA"/>
    <property type="match status" value="1"/>
</dbReference>
<dbReference type="EMBL" id="AMZO01000001">
    <property type="protein sequence ID" value="ELR67825.1"/>
    <property type="molecule type" value="Genomic_DNA"/>
</dbReference>
<sequence>MAECIALPKTNKKVQKTMRVGEGFSKGTLVWKIYLIIGLVMLCSVAISLYLTYKSNVDRVVKDVQVLMNASSQMIIDATLFGSTEKSIELNRMLSNYEEIGSVSIYDLEGNLTHLYVKANEPYTFAFALPYENGVSLLNFNFKLSFPLLFNNKPIANYVVHYCSTQVYYNMLQQLMLFSFPFVIMLGFILFYMHRKITRPLNAMIQILPDVGNGDVQIEGINVMEGEVACLARKIKAVDKSIYRRDVKMAALNKRLSDSTKELNRAIKLKSEFMANMSHEIRTPMNGVLGFVQCLEEHPLDDEARRQVSYIKESAISLLSIINEILDYSKLETGKVELMKAEFKPKNVVQSCINTLRLEAESKGLKFDYQLHGCDKSVFWGDEHRLRQILINLLANAVKFTDEGAVLLVVTQKEVSSAGTTLQFKVIDTGIGIEAEKLAVIFESYTQADGSISRKFGGTGLGLTISSKLCRLMNSELKVKSQHGVGTEFYFEVTFDEIELHVQKENLVSEVMDLSSYSDKKVLVAEDSKVNQQLIKALLKTLGIERVDIVDDGLQAFNYMKEKAADIILMDCQMPNMGGLEATEKIRQLNLLCQPKIIALTANVLEDQEKLCYRHGMDDYVAKPVERTKLYVSLKRIFQQFEYL</sequence>
<dbReference type="Gene3D" id="3.30.565.10">
    <property type="entry name" value="Histidine kinase-like ATPase, C-terminal domain"/>
    <property type="match status" value="1"/>
</dbReference>
<feature type="domain" description="Histidine kinase" evidence="7">
    <location>
        <begin position="276"/>
        <end position="497"/>
    </location>
</feature>
<dbReference type="SMART" id="SM00388">
    <property type="entry name" value="HisKA"/>
    <property type="match status" value="1"/>
</dbReference>
<dbReference type="PRINTS" id="PR00344">
    <property type="entry name" value="BCTRLSENSOR"/>
</dbReference>
<keyword evidence="3 5" id="KW-0597">Phosphoprotein</keyword>
<dbReference type="EC" id="2.7.13.3" evidence="2"/>
<dbReference type="PROSITE" id="PS50110">
    <property type="entry name" value="RESPONSE_REGULATORY"/>
    <property type="match status" value="1"/>
</dbReference>
<keyword evidence="10" id="KW-1185">Reference proteome</keyword>
<keyword evidence="4" id="KW-0902">Two-component regulatory system</keyword>
<dbReference type="FunFam" id="3.30.565.10:FF:000010">
    <property type="entry name" value="Sensor histidine kinase RcsC"/>
    <property type="match status" value="1"/>
</dbReference>
<evidence type="ECO:0000259" key="7">
    <source>
        <dbReference type="PROSITE" id="PS50109"/>
    </source>
</evidence>
<dbReference type="InterPro" id="IPR036890">
    <property type="entry name" value="HATPase_C_sf"/>
</dbReference>
<protein>
    <recommendedName>
        <fullName evidence="2">histidine kinase</fullName>
        <ecNumber evidence="2">2.7.13.3</ecNumber>
    </recommendedName>
</protein>
<dbReference type="SMART" id="SM00448">
    <property type="entry name" value="REC"/>
    <property type="match status" value="1"/>
</dbReference>